<feature type="compositionally biased region" description="Basic residues" evidence="1">
    <location>
        <begin position="141"/>
        <end position="153"/>
    </location>
</feature>
<accession>A0ABR3GCY8</accession>
<reference evidence="2 3" key="1">
    <citation type="submission" date="2024-02" db="EMBL/GenBank/DDBJ databases">
        <title>Discinaceae phylogenomics.</title>
        <authorList>
            <person name="Dirks A.C."/>
            <person name="James T.Y."/>
        </authorList>
    </citation>
    <scope>NUCLEOTIDE SEQUENCE [LARGE SCALE GENOMIC DNA]</scope>
    <source>
        <strain evidence="2 3">ACD0624</strain>
    </source>
</reference>
<keyword evidence="3" id="KW-1185">Reference proteome</keyword>
<name>A0ABR3GCY8_9PEZI</name>
<evidence type="ECO:0000313" key="2">
    <source>
        <dbReference type="EMBL" id="KAL0633723.1"/>
    </source>
</evidence>
<sequence length="350" mass="39284">MPGGYGNMDHFSPNIQYAEPGSPLVYPVSPTGGMSPIGGSRDSSRDPMIRIPDDRGRERSYHASRSNHASHLVVSSAGAQNLSRSNSERNRPPVYVSVAAEGRGRHGRSTSVGPQYYYDDAGKKHAYAGSVYSNSSFGSRGHSRSQSKARHSRSPSCGSCDSFEDHHHSNNQYSGAMAPYNPKKEDLSEQLRRVQLQLEQVHAETDKRKKEEENVKLEKLRTEEIERKVTEQLLLQRKKEADAAAAAKKKADDERARIEAEAQKLLDARAAKEKAAKEAEEADKKRIQAIIDQERAKYEALSQGRRTYTKFSKVHLCKEALDERNIAYTEEVSFNHPMFPNDNFTNTINY</sequence>
<evidence type="ECO:0000313" key="3">
    <source>
        <dbReference type="Proteomes" id="UP001447188"/>
    </source>
</evidence>
<gene>
    <name evidence="2" type="ORF">Q9L58_007392</name>
</gene>
<protein>
    <submittedName>
        <fullName evidence="2">Uncharacterized protein</fullName>
    </submittedName>
</protein>
<feature type="region of interest" description="Disordered" evidence="1">
    <location>
        <begin position="22"/>
        <end position="118"/>
    </location>
</feature>
<dbReference type="Proteomes" id="UP001447188">
    <property type="component" value="Unassembled WGS sequence"/>
</dbReference>
<comment type="caution">
    <text evidence="2">The sequence shown here is derived from an EMBL/GenBank/DDBJ whole genome shotgun (WGS) entry which is preliminary data.</text>
</comment>
<dbReference type="EMBL" id="JBBBZM010000116">
    <property type="protein sequence ID" value="KAL0633723.1"/>
    <property type="molecule type" value="Genomic_DNA"/>
</dbReference>
<feature type="compositionally biased region" description="Basic and acidic residues" evidence="1">
    <location>
        <begin position="42"/>
        <end position="61"/>
    </location>
</feature>
<feature type="compositionally biased region" description="Basic and acidic residues" evidence="1">
    <location>
        <begin position="182"/>
        <end position="192"/>
    </location>
</feature>
<proteinExistence type="predicted"/>
<organism evidence="2 3">
    <name type="scientific">Discina gigas</name>
    <dbReference type="NCBI Taxonomy" id="1032678"/>
    <lineage>
        <taxon>Eukaryota</taxon>
        <taxon>Fungi</taxon>
        <taxon>Dikarya</taxon>
        <taxon>Ascomycota</taxon>
        <taxon>Pezizomycotina</taxon>
        <taxon>Pezizomycetes</taxon>
        <taxon>Pezizales</taxon>
        <taxon>Discinaceae</taxon>
        <taxon>Discina</taxon>
    </lineage>
</organism>
<evidence type="ECO:0000256" key="1">
    <source>
        <dbReference type="SAM" id="MobiDB-lite"/>
    </source>
</evidence>
<feature type="region of interest" description="Disordered" evidence="1">
    <location>
        <begin position="131"/>
        <end position="194"/>
    </location>
</feature>